<keyword evidence="2" id="KW-0378">Hydrolase</keyword>
<feature type="domain" description="GP-PDE" evidence="1">
    <location>
        <begin position="26"/>
        <end position="279"/>
    </location>
</feature>
<dbReference type="Gene3D" id="3.20.20.190">
    <property type="entry name" value="Phosphatidylinositol (PI) phosphodiesterase"/>
    <property type="match status" value="1"/>
</dbReference>
<dbReference type="OrthoDB" id="9795622at2"/>
<dbReference type="AlphaFoldDB" id="A0A378R433"/>
<dbReference type="PANTHER" id="PTHR46211:SF1">
    <property type="entry name" value="GLYCEROPHOSPHODIESTER PHOSPHODIESTERASE, CYTOPLASMIC"/>
    <property type="match status" value="1"/>
</dbReference>
<organism evidence="2 3">
    <name type="scientific">Moraxella caviae</name>
    <dbReference type="NCBI Taxonomy" id="34060"/>
    <lineage>
        <taxon>Bacteria</taxon>
        <taxon>Pseudomonadati</taxon>
        <taxon>Pseudomonadota</taxon>
        <taxon>Gammaproteobacteria</taxon>
        <taxon>Moraxellales</taxon>
        <taxon>Moraxellaceae</taxon>
        <taxon>Moraxella</taxon>
    </lineage>
</organism>
<dbReference type="Pfam" id="PF03009">
    <property type="entry name" value="GDPD"/>
    <property type="match status" value="1"/>
</dbReference>
<sequence>MPSFMPPSKTPSKIPAQTTATLSKRTHILGHRGARGRFLENCQAGFLYAQSLAVPPLTGTPFCKTLSGVEFDIQLTKDGKLAVFHDPTLDRLAHKQAHLCDVSSHALKDVRLFDARHHRCEKLLFLDEMLPLLAGFSHIELEIKTHARTHHHALIHTLATTLSRPEFAKLPISLTSFDVRLHGLLHHHHALQRFARGLLIEPPIKHSAHELITLAARLGCARLGLHFSLIDDEITALAKRHRLPISAWTVNDTKEAVRLMALGIDTIISDVPDVMLALGSTPSHSCQIL</sequence>
<dbReference type="EC" id="3.1.4.46" evidence="2"/>
<dbReference type="EMBL" id="UGQE01000001">
    <property type="protein sequence ID" value="STZ09954.1"/>
    <property type="molecule type" value="Genomic_DNA"/>
</dbReference>
<dbReference type="InterPro" id="IPR017946">
    <property type="entry name" value="PLC-like_Pdiesterase_TIM-brl"/>
</dbReference>
<dbReference type="GO" id="GO:0006629">
    <property type="term" value="P:lipid metabolic process"/>
    <property type="evidence" value="ECO:0007669"/>
    <property type="project" value="InterPro"/>
</dbReference>
<evidence type="ECO:0000259" key="1">
    <source>
        <dbReference type="PROSITE" id="PS51704"/>
    </source>
</evidence>
<dbReference type="PANTHER" id="PTHR46211">
    <property type="entry name" value="GLYCEROPHOSPHORYL DIESTER PHOSPHODIESTERASE"/>
    <property type="match status" value="1"/>
</dbReference>
<proteinExistence type="predicted"/>
<gene>
    <name evidence="2" type="primary">ugpQ</name>
    <name evidence="2" type="ORF">NCTC10293_00272</name>
</gene>
<evidence type="ECO:0000313" key="2">
    <source>
        <dbReference type="EMBL" id="STZ09954.1"/>
    </source>
</evidence>
<dbReference type="GO" id="GO:0008889">
    <property type="term" value="F:glycerophosphodiester phosphodiesterase activity"/>
    <property type="evidence" value="ECO:0007669"/>
    <property type="project" value="UniProtKB-EC"/>
</dbReference>
<reference evidence="2 3" key="1">
    <citation type="submission" date="2018-06" db="EMBL/GenBank/DDBJ databases">
        <authorList>
            <consortium name="Pathogen Informatics"/>
            <person name="Doyle S."/>
        </authorList>
    </citation>
    <scope>NUCLEOTIDE SEQUENCE [LARGE SCALE GENOMIC DNA]</scope>
    <source>
        <strain evidence="2 3">NCTC10293</strain>
    </source>
</reference>
<dbReference type="InterPro" id="IPR030395">
    <property type="entry name" value="GP_PDE_dom"/>
</dbReference>
<dbReference type="SUPFAM" id="SSF51695">
    <property type="entry name" value="PLC-like phosphodiesterases"/>
    <property type="match status" value="1"/>
</dbReference>
<accession>A0A378R433</accession>
<name>A0A378R433_9GAMM</name>
<dbReference type="RefSeq" id="WP_078277192.1">
    <property type="nucleotide sequence ID" value="NZ_CAACXO010000035.1"/>
</dbReference>
<dbReference type="PROSITE" id="PS51704">
    <property type="entry name" value="GP_PDE"/>
    <property type="match status" value="1"/>
</dbReference>
<dbReference type="Proteomes" id="UP000255279">
    <property type="component" value="Unassembled WGS sequence"/>
</dbReference>
<protein>
    <submittedName>
        <fullName evidence="2">Glycerophosphoryl diester phosphodiesterase</fullName>
        <ecNumber evidence="2">3.1.4.46</ecNumber>
    </submittedName>
</protein>
<dbReference type="CDD" id="cd08556">
    <property type="entry name" value="GDPD"/>
    <property type="match status" value="1"/>
</dbReference>
<evidence type="ECO:0000313" key="3">
    <source>
        <dbReference type="Proteomes" id="UP000255279"/>
    </source>
</evidence>